<proteinExistence type="predicted"/>
<sequence length="54" mass="6028">MSRPRRAPFLADVLRFVFSGRRLWMLPIVLVLLVVSLLAAVGALAPYAAFLYPL</sequence>
<name>A0A0K1ENW1_CHOCO</name>
<dbReference type="RefSeq" id="WP_156339053.1">
    <property type="nucleotide sequence ID" value="NZ_CP012159.1"/>
</dbReference>
<keyword evidence="3" id="KW-1185">Reference proteome</keyword>
<keyword evidence="1" id="KW-0472">Membrane</keyword>
<feature type="transmembrane region" description="Helical" evidence="1">
    <location>
        <begin position="23"/>
        <end position="49"/>
    </location>
</feature>
<organism evidence="2 3">
    <name type="scientific">Chondromyces crocatus</name>
    <dbReference type="NCBI Taxonomy" id="52"/>
    <lineage>
        <taxon>Bacteria</taxon>
        <taxon>Pseudomonadati</taxon>
        <taxon>Myxococcota</taxon>
        <taxon>Polyangia</taxon>
        <taxon>Polyangiales</taxon>
        <taxon>Polyangiaceae</taxon>
        <taxon>Chondromyces</taxon>
    </lineage>
</organism>
<protein>
    <recommendedName>
        <fullName evidence="4">ABC transporter permease</fullName>
    </recommendedName>
</protein>
<evidence type="ECO:0000313" key="2">
    <source>
        <dbReference type="EMBL" id="AKT42585.1"/>
    </source>
</evidence>
<dbReference type="Pfam" id="PF19451">
    <property type="entry name" value="DUF5989"/>
    <property type="match status" value="1"/>
</dbReference>
<dbReference type="InterPro" id="IPR046031">
    <property type="entry name" value="DUF5989"/>
</dbReference>
<reference evidence="2 3" key="1">
    <citation type="submission" date="2015-07" db="EMBL/GenBank/DDBJ databases">
        <title>Genome analysis of myxobacterium Chondromyces crocatus Cm c5 reveals a high potential for natural compound synthesis and the genetic basis for the loss of fruiting body formation.</title>
        <authorList>
            <person name="Zaburannyi N."/>
            <person name="Bunk B."/>
            <person name="Maier J."/>
            <person name="Overmann J."/>
            <person name="Mueller R."/>
        </authorList>
    </citation>
    <scope>NUCLEOTIDE SEQUENCE [LARGE SCALE GENOMIC DNA]</scope>
    <source>
        <strain evidence="2 3">Cm c5</strain>
    </source>
</reference>
<evidence type="ECO:0000256" key="1">
    <source>
        <dbReference type="SAM" id="Phobius"/>
    </source>
</evidence>
<dbReference type="Proteomes" id="UP000067626">
    <property type="component" value="Chromosome"/>
</dbReference>
<gene>
    <name evidence="2" type="ORF">CMC5_068120</name>
</gene>
<keyword evidence="1" id="KW-0812">Transmembrane</keyword>
<dbReference type="AlphaFoldDB" id="A0A0K1ENW1"/>
<evidence type="ECO:0008006" key="4">
    <source>
        <dbReference type="Google" id="ProtNLM"/>
    </source>
</evidence>
<evidence type="ECO:0000313" key="3">
    <source>
        <dbReference type="Proteomes" id="UP000067626"/>
    </source>
</evidence>
<dbReference type="STRING" id="52.CMC5_068120"/>
<dbReference type="KEGG" id="ccro:CMC5_068120"/>
<accession>A0A0K1ENW1</accession>
<dbReference type="EMBL" id="CP012159">
    <property type="protein sequence ID" value="AKT42585.1"/>
    <property type="molecule type" value="Genomic_DNA"/>
</dbReference>
<keyword evidence="1" id="KW-1133">Transmembrane helix</keyword>